<proteinExistence type="predicted"/>
<dbReference type="GO" id="GO:0005829">
    <property type="term" value="C:cytosol"/>
    <property type="evidence" value="ECO:0007669"/>
    <property type="project" value="TreeGrafter"/>
</dbReference>
<dbReference type="EMBL" id="BLAG01000009">
    <property type="protein sequence ID" value="GES30799.1"/>
    <property type="molecule type" value="Genomic_DNA"/>
</dbReference>
<evidence type="ECO:0000259" key="2">
    <source>
        <dbReference type="PROSITE" id="PS50943"/>
    </source>
</evidence>
<comment type="caution">
    <text evidence="3">The sequence shown here is derived from an EMBL/GenBank/DDBJ whole genome shotgun (WGS) entry which is preliminary data.</text>
</comment>
<dbReference type="Proteomes" id="UP000325598">
    <property type="component" value="Unassembled WGS sequence"/>
</dbReference>
<evidence type="ECO:0000313" key="4">
    <source>
        <dbReference type="Proteomes" id="UP000325598"/>
    </source>
</evidence>
<name>A0A5J4LGR4_9ACTN</name>
<dbReference type="SMART" id="SM00530">
    <property type="entry name" value="HTH_XRE"/>
    <property type="match status" value="2"/>
</dbReference>
<dbReference type="InterPro" id="IPR050807">
    <property type="entry name" value="TransReg_Diox_bact_type"/>
</dbReference>
<evidence type="ECO:0000313" key="3">
    <source>
        <dbReference type="EMBL" id="GES30799.1"/>
    </source>
</evidence>
<feature type="domain" description="HTH cro/C1-type" evidence="2">
    <location>
        <begin position="81"/>
        <end position="117"/>
    </location>
</feature>
<sequence length="398" mass="44909">MARGAGTFDGHALRWLRQRKGLSAAELAADLGTSKSAILAYESGKRVPEARRVAELGQALGLTDVHVLCPEPQRHVEAHSLYAMRRQRGLTAARLAELAGISRSTYRRIEQQARLPSRGRGAVPVRLAESLGVPLRAVMQALHTHPAAVMRRAQAVKCVGALFERAHTTGTPAVVDPDEQDLLALARLIGHPAGVVCRLFNQQIGNYRAFLKDRERYTAEVDYAQNDRERRVAHLHLMEVETRIRVAPELAAAFLADFLDDAMTFRQWRAMVALSGAGRRVERPEQGVELPESFDPDVWPGLLGRRFSGGRPLIRERLDAQQEVKYYSPTEAGLHYYEVSREIYGALYPRQYAPPTQRTRPRSGVVRYPRMWPVDERDVFASWSWRYDERLLGYQGRA</sequence>
<dbReference type="SUPFAM" id="SSF47413">
    <property type="entry name" value="lambda repressor-like DNA-binding domains"/>
    <property type="match status" value="2"/>
</dbReference>
<protein>
    <recommendedName>
        <fullName evidence="2">HTH cro/C1-type domain-containing protein</fullName>
    </recommendedName>
</protein>
<dbReference type="PROSITE" id="PS50943">
    <property type="entry name" value="HTH_CROC1"/>
    <property type="match status" value="2"/>
</dbReference>
<accession>A0A5J4LGR4</accession>
<dbReference type="PANTHER" id="PTHR46797">
    <property type="entry name" value="HTH-TYPE TRANSCRIPTIONAL REGULATOR"/>
    <property type="match status" value="1"/>
</dbReference>
<dbReference type="GO" id="GO:0003700">
    <property type="term" value="F:DNA-binding transcription factor activity"/>
    <property type="evidence" value="ECO:0007669"/>
    <property type="project" value="TreeGrafter"/>
</dbReference>
<feature type="domain" description="HTH cro/C1-type" evidence="2">
    <location>
        <begin position="13"/>
        <end position="68"/>
    </location>
</feature>
<evidence type="ECO:0000256" key="1">
    <source>
        <dbReference type="ARBA" id="ARBA00023125"/>
    </source>
</evidence>
<gene>
    <name evidence="3" type="ORF">San01_32860</name>
</gene>
<dbReference type="Gene3D" id="1.10.260.40">
    <property type="entry name" value="lambda repressor-like DNA-binding domains"/>
    <property type="match status" value="2"/>
</dbReference>
<dbReference type="PANTHER" id="PTHR46797:SF1">
    <property type="entry name" value="METHYLPHOSPHONATE SYNTHASE"/>
    <property type="match status" value="1"/>
</dbReference>
<dbReference type="AlphaFoldDB" id="A0A5J4LGR4"/>
<dbReference type="InterPro" id="IPR010982">
    <property type="entry name" value="Lambda_DNA-bd_dom_sf"/>
</dbReference>
<keyword evidence="4" id="KW-1185">Reference proteome</keyword>
<reference evidence="3 4" key="1">
    <citation type="submission" date="2019-10" db="EMBL/GenBank/DDBJ databases">
        <title>Whole genome shotgun sequence of Streptomyces angustmyceticus NBRC 3934.</title>
        <authorList>
            <person name="Hosoyama A."/>
            <person name="Ichikawa N."/>
            <person name="Kimura A."/>
            <person name="Kitahashi Y."/>
            <person name="Komaki H."/>
            <person name="Uohara A."/>
        </authorList>
    </citation>
    <scope>NUCLEOTIDE SEQUENCE [LARGE SCALE GENOMIC DNA]</scope>
    <source>
        <strain evidence="3 4">NBRC 3934</strain>
    </source>
</reference>
<dbReference type="InterPro" id="IPR001387">
    <property type="entry name" value="Cro/C1-type_HTH"/>
</dbReference>
<keyword evidence="1" id="KW-0238">DNA-binding</keyword>
<dbReference type="OrthoDB" id="4087213at2"/>
<dbReference type="GO" id="GO:0003677">
    <property type="term" value="F:DNA binding"/>
    <property type="evidence" value="ECO:0007669"/>
    <property type="project" value="UniProtKB-KW"/>
</dbReference>
<organism evidence="3 4">
    <name type="scientific">Streptomyces angustmyceticus</name>
    <dbReference type="NCBI Taxonomy" id="285578"/>
    <lineage>
        <taxon>Bacteria</taxon>
        <taxon>Bacillati</taxon>
        <taxon>Actinomycetota</taxon>
        <taxon>Actinomycetes</taxon>
        <taxon>Kitasatosporales</taxon>
        <taxon>Streptomycetaceae</taxon>
        <taxon>Streptomyces</taxon>
    </lineage>
</organism>
<dbReference type="CDD" id="cd00093">
    <property type="entry name" value="HTH_XRE"/>
    <property type="match status" value="2"/>
</dbReference>
<dbReference type="Pfam" id="PF13560">
    <property type="entry name" value="HTH_31"/>
    <property type="match status" value="2"/>
</dbReference>